<dbReference type="HAMAP" id="MF_00297">
    <property type="entry name" value="Nudix_NudC"/>
    <property type="match status" value="1"/>
</dbReference>
<dbReference type="InterPro" id="IPR049734">
    <property type="entry name" value="NudC-like_C"/>
</dbReference>
<dbReference type="EC" id="3.6.1.-" evidence="8"/>
<dbReference type="SUPFAM" id="SSF55811">
    <property type="entry name" value="Nudix"/>
    <property type="match status" value="2"/>
</dbReference>
<comment type="catalytic activity">
    <reaction evidence="7">
        <text>a 5'-end NAD(+)-phospho-ribonucleoside in mRNA + H2O = a 5'-end phospho-adenosine-phospho-ribonucleoside in mRNA + beta-nicotinamide D-ribonucleotide + 2 H(+)</text>
        <dbReference type="Rhea" id="RHEA:60876"/>
        <dbReference type="Rhea" id="RHEA-COMP:15698"/>
        <dbReference type="Rhea" id="RHEA-COMP:15719"/>
        <dbReference type="ChEBI" id="CHEBI:14649"/>
        <dbReference type="ChEBI" id="CHEBI:15377"/>
        <dbReference type="ChEBI" id="CHEBI:15378"/>
        <dbReference type="ChEBI" id="CHEBI:144029"/>
        <dbReference type="ChEBI" id="CHEBI:144051"/>
    </reaction>
    <physiologicalReaction direction="left-to-right" evidence="7">
        <dbReference type="Rhea" id="RHEA:60877"/>
    </physiologicalReaction>
</comment>
<comment type="cofactor">
    <cofactor evidence="8">
        <name>Mg(2+)</name>
        <dbReference type="ChEBI" id="CHEBI:18420"/>
    </cofactor>
    <cofactor evidence="8">
        <name>Mn(2+)</name>
        <dbReference type="ChEBI" id="CHEBI:29035"/>
    </cofactor>
    <text evidence="8">Divalent metal cations. Mg(2+) or Mn(2+).</text>
</comment>
<dbReference type="PRINTS" id="PR00502">
    <property type="entry name" value="NUDIXFAMILY"/>
</dbReference>
<dbReference type="PROSITE" id="PS00893">
    <property type="entry name" value="NUDIX_BOX"/>
    <property type="match status" value="1"/>
</dbReference>
<dbReference type="PANTHER" id="PTHR42904">
    <property type="entry name" value="NUDIX HYDROLASE, NUDC SUBFAMILY"/>
    <property type="match status" value="1"/>
</dbReference>
<dbReference type="GO" id="GO:0016787">
    <property type="term" value="F:hydrolase activity"/>
    <property type="evidence" value="ECO:0007669"/>
    <property type="project" value="UniProtKB-KW"/>
</dbReference>
<feature type="binding site" evidence="8">
    <location>
        <position position="193"/>
    </location>
    <ligand>
        <name>a divalent metal cation</name>
        <dbReference type="ChEBI" id="CHEBI:60240"/>
        <label>3</label>
    </ligand>
</feature>
<comment type="caution">
    <text evidence="10">The sequence shown here is derived from an EMBL/GenBank/DDBJ whole genome shotgun (WGS) entry which is preliminary data.</text>
</comment>
<dbReference type="InterPro" id="IPR050241">
    <property type="entry name" value="NAD-cap_RNA_hydrolase_NudC"/>
</dbReference>
<comment type="catalytic activity">
    <reaction evidence="8">
        <text>NADH + H2O = reduced beta-nicotinamide D-ribonucleotide + AMP + 2 H(+)</text>
        <dbReference type="Rhea" id="RHEA:48868"/>
        <dbReference type="ChEBI" id="CHEBI:15377"/>
        <dbReference type="ChEBI" id="CHEBI:15378"/>
        <dbReference type="ChEBI" id="CHEBI:57945"/>
        <dbReference type="ChEBI" id="CHEBI:90832"/>
        <dbReference type="ChEBI" id="CHEBI:456215"/>
        <dbReference type="EC" id="3.6.1.22"/>
    </reaction>
</comment>
<dbReference type="EMBL" id="JBHSUS010000001">
    <property type="protein sequence ID" value="MFC6441331.1"/>
    <property type="molecule type" value="Genomic_DNA"/>
</dbReference>
<evidence type="ECO:0000313" key="11">
    <source>
        <dbReference type="Proteomes" id="UP001596364"/>
    </source>
</evidence>
<feature type="binding site" evidence="8">
    <location>
        <position position="189"/>
    </location>
    <ligand>
        <name>a divalent metal cation</name>
        <dbReference type="ChEBI" id="CHEBI:60240"/>
        <label>3</label>
    </ligand>
</feature>
<feature type="binding site" evidence="8">
    <location>
        <position position="173"/>
    </location>
    <ligand>
        <name>a divalent metal cation</name>
        <dbReference type="ChEBI" id="CHEBI:60240"/>
        <label>1</label>
    </ligand>
</feature>
<sequence>MIEQQIIFPHDQPAYWIVFQRDQVVVLNQQTQVNVSTRRELLLDDAHFSDVLKVAEVDNLPCLVVDLGHESLPSEQHQTVSLRSVMMNSDARLFEALARAWQATLFLRTHRFCGQCGSRMQRIDWELATQCSRCSHRCYPRISPCVIVAIRKDKQILLAQGTRHTNGMYSTLAGFVESGETLEQAVHREVFEEVGIRVTNLRYFSSQPWPFPHSLMVGFLADYAGGEITPEPKEIADAKWFDADKLPLIPPTFSIAGHLIQHTLALINEQ</sequence>
<dbReference type="InterPro" id="IPR020084">
    <property type="entry name" value="NUDIX_hydrolase_CS"/>
</dbReference>
<evidence type="ECO:0000259" key="9">
    <source>
        <dbReference type="PROSITE" id="PS51462"/>
    </source>
</evidence>
<feature type="binding site" evidence="8">
    <location>
        <position position="116"/>
    </location>
    <ligand>
        <name>Zn(2+)</name>
        <dbReference type="ChEBI" id="CHEBI:29105"/>
    </ligand>
</feature>
<evidence type="ECO:0000256" key="8">
    <source>
        <dbReference type="HAMAP-Rule" id="MF_00297"/>
    </source>
</evidence>
<keyword evidence="2 8" id="KW-0479">Metal-binding</keyword>
<dbReference type="Gene3D" id="3.90.79.10">
    <property type="entry name" value="Nucleoside Triphosphate Pyrophosphohydrolase"/>
    <property type="match status" value="1"/>
</dbReference>
<keyword evidence="11" id="KW-1185">Reference proteome</keyword>
<comment type="catalytic activity">
    <reaction evidence="8">
        <text>NAD(+) + H2O = beta-nicotinamide D-ribonucleotide + AMP + 2 H(+)</text>
        <dbReference type="Rhea" id="RHEA:11800"/>
        <dbReference type="ChEBI" id="CHEBI:14649"/>
        <dbReference type="ChEBI" id="CHEBI:15377"/>
        <dbReference type="ChEBI" id="CHEBI:15378"/>
        <dbReference type="ChEBI" id="CHEBI:57540"/>
        <dbReference type="ChEBI" id="CHEBI:456215"/>
        <dbReference type="EC" id="3.6.1.22"/>
    </reaction>
</comment>
<evidence type="ECO:0000256" key="3">
    <source>
        <dbReference type="ARBA" id="ARBA00022801"/>
    </source>
</evidence>
<feature type="binding site" evidence="8">
    <location>
        <position position="139"/>
    </location>
    <ligand>
        <name>substrate</name>
    </ligand>
</feature>
<keyword evidence="3 8" id="KW-0378">Hydrolase</keyword>
<dbReference type="NCBIfam" id="NF001299">
    <property type="entry name" value="PRK00241.1"/>
    <property type="match status" value="1"/>
</dbReference>
<comment type="caution">
    <text evidence="8">Lacks conserved residue(s) required for the propagation of feature annotation.</text>
</comment>
<name>A0ABW1XMC8_9ALTE</name>
<dbReference type="InterPro" id="IPR020476">
    <property type="entry name" value="Nudix_hydrolase"/>
</dbReference>
<evidence type="ECO:0000256" key="2">
    <source>
        <dbReference type="ARBA" id="ARBA00022723"/>
    </source>
</evidence>
<dbReference type="Pfam" id="PF09297">
    <property type="entry name" value="Zn_ribbon_NUD"/>
    <property type="match status" value="1"/>
</dbReference>
<feature type="binding site" evidence="8">
    <location>
        <position position="193"/>
    </location>
    <ligand>
        <name>a divalent metal cation</name>
        <dbReference type="ChEBI" id="CHEBI:60240"/>
        <label>1</label>
    </ligand>
</feature>
<dbReference type="InterPro" id="IPR000086">
    <property type="entry name" value="NUDIX_hydrolase_dom"/>
</dbReference>
<feature type="binding site" evidence="8">
    <location>
        <position position="126"/>
    </location>
    <ligand>
        <name>substrate</name>
    </ligand>
</feature>
<dbReference type="CDD" id="cd03429">
    <property type="entry name" value="NUDIX_NADH_pyrophosphatase_Nudt13"/>
    <property type="match status" value="1"/>
</dbReference>
<comment type="function">
    <text evidence="8">mRNA decapping enzyme that specifically removes the nicotinamide adenine dinucleotide (NAD) cap from a subset of mRNAs by hydrolyzing the diphosphate linkage to produce nicotinamide mononucleotide (NMN) and 5' monophosphate mRNA. The NAD-cap is present at the 5'-end of some mRNAs and stabilizes RNA against 5'-processing. Has preference for mRNAs with a 5'-end purine. Catalyzes the hydrolysis of a broad range of dinucleotide pyrophosphates.</text>
</comment>
<organism evidence="10 11">
    <name type="scientific">Pseudobowmanella zhangzhouensis</name>
    <dbReference type="NCBI Taxonomy" id="1537679"/>
    <lineage>
        <taxon>Bacteria</taxon>
        <taxon>Pseudomonadati</taxon>
        <taxon>Pseudomonadota</taxon>
        <taxon>Gammaproteobacteria</taxon>
        <taxon>Alteromonadales</taxon>
        <taxon>Alteromonadaceae</taxon>
    </lineage>
</organism>
<dbReference type="InterPro" id="IPR022925">
    <property type="entry name" value="RNA_Hydrolase_NudC"/>
</dbReference>
<proteinExistence type="inferred from homology"/>
<dbReference type="EC" id="3.6.1.22" evidence="8"/>
<dbReference type="PROSITE" id="PS51462">
    <property type="entry name" value="NUDIX"/>
    <property type="match status" value="1"/>
</dbReference>
<dbReference type="PANTHER" id="PTHR42904:SF6">
    <property type="entry name" value="NAD-CAPPED RNA HYDROLASE NUDT12"/>
    <property type="match status" value="1"/>
</dbReference>
<feature type="short sequence motif" description="Nudix box" evidence="8">
    <location>
        <begin position="174"/>
        <end position="195"/>
    </location>
</feature>
<feature type="binding site" evidence="8">
    <location>
        <position position="113"/>
    </location>
    <ligand>
        <name>Zn(2+)</name>
        <dbReference type="ChEBI" id="CHEBI:29105"/>
    </ligand>
</feature>
<feature type="binding site" evidence="8">
    <location>
        <position position="134"/>
    </location>
    <ligand>
        <name>Zn(2+)</name>
        <dbReference type="ChEBI" id="CHEBI:29105"/>
    </ligand>
</feature>
<dbReference type="Proteomes" id="UP001596364">
    <property type="component" value="Unassembled WGS sequence"/>
</dbReference>
<evidence type="ECO:0000256" key="6">
    <source>
        <dbReference type="ARBA" id="ARBA00023211"/>
    </source>
</evidence>
<dbReference type="RefSeq" id="WP_131257903.1">
    <property type="nucleotide sequence ID" value="NZ_JBHSUS010000001.1"/>
</dbReference>
<keyword evidence="6 8" id="KW-0464">Manganese</keyword>
<evidence type="ECO:0000256" key="5">
    <source>
        <dbReference type="ARBA" id="ARBA00023027"/>
    </source>
</evidence>
<evidence type="ECO:0000256" key="4">
    <source>
        <dbReference type="ARBA" id="ARBA00022842"/>
    </source>
</evidence>
<feature type="binding site" evidence="8">
    <location>
        <position position="131"/>
    </location>
    <ligand>
        <name>Zn(2+)</name>
        <dbReference type="ChEBI" id="CHEBI:29105"/>
    </ligand>
</feature>
<feature type="binding site" evidence="8">
    <location>
        <position position="189"/>
    </location>
    <ligand>
        <name>a divalent metal cation</name>
        <dbReference type="ChEBI" id="CHEBI:60240"/>
        <label>2</label>
    </ligand>
</feature>
<feature type="binding site" evidence="8">
    <location>
        <position position="256"/>
    </location>
    <ligand>
        <name>substrate</name>
    </ligand>
</feature>
<protein>
    <recommendedName>
        <fullName evidence="8">NAD-capped RNA hydrolase NudC</fullName>
        <shortName evidence="8">DeNADding enzyme NudC</shortName>
        <ecNumber evidence="8">3.6.1.-</ecNumber>
    </recommendedName>
    <alternativeName>
        <fullName evidence="8">NADH pyrophosphatase</fullName>
        <ecNumber evidence="8">3.6.1.22</ecNumber>
    </alternativeName>
</protein>
<keyword evidence="5 8" id="KW-0520">NAD</keyword>
<keyword evidence="8" id="KW-0862">Zinc</keyword>
<evidence type="ECO:0000256" key="1">
    <source>
        <dbReference type="ARBA" id="ARBA00009595"/>
    </source>
</evidence>
<feature type="domain" description="Nudix hydrolase" evidence="9">
    <location>
        <begin position="140"/>
        <end position="263"/>
    </location>
</feature>
<comment type="subunit">
    <text evidence="8">Homodimer.</text>
</comment>
<comment type="similarity">
    <text evidence="1 8">Belongs to the Nudix hydrolase family. NudC subfamily.</text>
</comment>
<gene>
    <name evidence="8 10" type="primary">nudC</name>
    <name evidence="10" type="ORF">ACFP85_14355</name>
</gene>
<feature type="binding site" evidence="8">
    <location>
        <begin position="207"/>
        <end position="214"/>
    </location>
    <ligand>
        <name>substrate</name>
    </ligand>
</feature>
<evidence type="ECO:0000256" key="7">
    <source>
        <dbReference type="ARBA" id="ARBA00023679"/>
    </source>
</evidence>
<comment type="cofactor">
    <cofactor evidence="8">
        <name>Zn(2+)</name>
        <dbReference type="ChEBI" id="CHEBI:29105"/>
    </cofactor>
    <text evidence="8">Binds 1 zinc ion per subunit.</text>
</comment>
<dbReference type="InterPro" id="IPR015797">
    <property type="entry name" value="NUDIX_hydrolase-like_dom_sf"/>
</dbReference>
<feature type="binding site" evidence="8">
    <location>
        <position position="83"/>
    </location>
    <ligand>
        <name>substrate</name>
    </ligand>
</feature>
<accession>A0ABW1XMC8</accession>
<dbReference type="Pfam" id="PF00293">
    <property type="entry name" value="NUDIX"/>
    <property type="match status" value="1"/>
</dbReference>
<reference evidence="11" key="1">
    <citation type="journal article" date="2019" name="Int. J. Syst. Evol. Microbiol.">
        <title>The Global Catalogue of Microorganisms (GCM) 10K type strain sequencing project: providing services to taxonomists for standard genome sequencing and annotation.</title>
        <authorList>
            <consortium name="The Broad Institute Genomics Platform"/>
            <consortium name="The Broad Institute Genome Sequencing Center for Infectious Disease"/>
            <person name="Wu L."/>
            <person name="Ma J."/>
        </authorList>
    </citation>
    <scope>NUCLEOTIDE SEQUENCE [LARGE SCALE GENOMIC DNA]</scope>
    <source>
        <strain evidence="11">CGMCC 1.16031</strain>
    </source>
</reference>
<evidence type="ECO:0000313" key="10">
    <source>
        <dbReference type="EMBL" id="MFC6441331.1"/>
    </source>
</evidence>
<dbReference type="Gene3D" id="3.90.79.20">
    <property type="match status" value="1"/>
</dbReference>
<feature type="binding site" evidence="8">
    <location>
        <position position="234"/>
    </location>
    <ligand>
        <name>a divalent metal cation</name>
        <dbReference type="ChEBI" id="CHEBI:60240"/>
        <label>1</label>
    </ligand>
</feature>
<dbReference type="InterPro" id="IPR015376">
    <property type="entry name" value="Znr_NADH_PPase"/>
</dbReference>
<keyword evidence="4 8" id="KW-0460">Magnesium</keyword>
<feature type="binding site" evidence="8">
    <location>
        <position position="234"/>
    </location>
    <ligand>
        <name>a divalent metal cation</name>
        <dbReference type="ChEBI" id="CHEBI:60240"/>
        <label>3</label>
    </ligand>
</feature>